<name>A0A7J0C5G3_9ACTN</name>
<dbReference type="AlphaFoldDB" id="A0A7J0C5G3"/>
<sequence>MDAVPVEQLEQQVRVAGHGVRGRQDGAEVVPVVDLTDDQYGDVGLPCERLLGEVAGAWTSVAVTVCVRRRSRKLVLVPWVAWAAPRTRSPSSWAETRNP</sequence>
<dbReference type="Proteomes" id="UP000498980">
    <property type="component" value="Unassembled WGS sequence"/>
</dbReference>
<reference evidence="1 2" key="1">
    <citation type="submission" date="2020-05" db="EMBL/GenBank/DDBJ databases">
        <title>Whole genome shotgun sequence of Streptomyces fulvorobeus NBRC 15897.</title>
        <authorList>
            <person name="Komaki H."/>
            <person name="Tamura T."/>
        </authorList>
    </citation>
    <scope>NUCLEOTIDE SEQUENCE [LARGE SCALE GENOMIC DNA]</scope>
    <source>
        <strain evidence="1 2">NBRC 15897</strain>
    </source>
</reference>
<evidence type="ECO:0000313" key="1">
    <source>
        <dbReference type="EMBL" id="GFM97710.1"/>
    </source>
</evidence>
<protein>
    <submittedName>
        <fullName evidence="1">Uncharacterized protein</fullName>
    </submittedName>
</protein>
<proteinExistence type="predicted"/>
<dbReference type="EMBL" id="BLWC01000001">
    <property type="protein sequence ID" value="GFM97710.1"/>
    <property type="molecule type" value="Genomic_DNA"/>
</dbReference>
<gene>
    <name evidence="1" type="ORF">Sfulv_25210</name>
</gene>
<evidence type="ECO:0000313" key="2">
    <source>
        <dbReference type="Proteomes" id="UP000498980"/>
    </source>
</evidence>
<comment type="caution">
    <text evidence="1">The sequence shown here is derived from an EMBL/GenBank/DDBJ whole genome shotgun (WGS) entry which is preliminary data.</text>
</comment>
<keyword evidence="2" id="KW-1185">Reference proteome</keyword>
<organism evidence="1 2">
    <name type="scientific">Streptomyces fulvorobeus</name>
    <dbReference type="NCBI Taxonomy" id="284028"/>
    <lineage>
        <taxon>Bacteria</taxon>
        <taxon>Bacillati</taxon>
        <taxon>Actinomycetota</taxon>
        <taxon>Actinomycetes</taxon>
        <taxon>Kitasatosporales</taxon>
        <taxon>Streptomycetaceae</taxon>
        <taxon>Streptomyces</taxon>
    </lineage>
</organism>
<accession>A0A7J0C5G3</accession>